<gene>
    <name evidence="1" type="ORF">ARTHRO_11598</name>
</gene>
<dbReference type="RefSeq" id="WP_006620841.1">
    <property type="nucleotide sequence ID" value="NZ_FO818640.1"/>
</dbReference>
<dbReference type="EMBL" id="FO818640">
    <property type="protein sequence ID" value="CDM93924.1"/>
    <property type="molecule type" value="Genomic_DNA"/>
</dbReference>
<protein>
    <recommendedName>
        <fullName evidence="3">DUF3386 domain-containing protein</fullName>
    </recommendedName>
</protein>
<proteinExistence type="predicted"/>
<evidence type="ECO:0000313" key="2">
    <source>
        <dbReference type="Proteomes" id="UP000032946"/>
    </source>
</evidence>
<dbReference type="InterPro" id="IPR021809">
    <property type="entry name" value="DUF3386"/>
</dbReference>
<evidence type="ECO:0000313" key="1">
    <source>
        <dbReference type="EMBL" id="CDM93924.1"/>
    </source>
</evidence>
<dbReference type="AlphaFoldDB" id="A0A9P1KDK9"/>
<organism evidence="1 2">
    <name type="scientific">Limnospira indica PCC 8005</name>
    <dbReference type="NCBI Taxonomy" id="376219"/>
    <lineage>
        <taxon>Bacteria</taxon>
        <taxon>Bacillati</taxon>
        <taxon>Cyanobacteriota</taxon>
        <taxon>Cyanophyceae</taxon>
        <taxon>Oscillatoriophycideae</taxon>
        <taxon>Oscillatoriales</taxon>
        <taxon>Sirenicapillariaceae</taxon>
        <taxon>Limnospira</taxon>
    </lineage>
</organism>
<reference evidence="1 2" key="1">
    <citation type="submission" date="2014-02" db="EMBL/GenBank/DDBJ databases">
        <authorList>
            <person name="Genoscope - CEA"/>
        </authorList>
    </citation>
    <scope>NUCLEOTIDE SEQUENCE [LARGE SCALE GENOMIC DNA]</scope>
    <source>
        <strain evidence="1 2">PCC 8005</strain>
    </source>
</reference>
<sequence length="216" mass="24551">MTATQVSARELFRAAYENRYTWDADFPGYTADITYEHDGKVIHGRAKVGADMKAEVLDVADEAAQKAIHGQLWETAIHRVRRDFESVHGENTFSYGETDETGAVEIIIGGKGEGDRYQLRNNEVCMVHRHIHGVVVTIYTHSSHQTPEGYLSHRYDSVYHDPKTGEQKGEKSDFEDSYTQVGKYQILNQRIIHNPESGRSDRFTFSNIQLLNKATT</sequence>
<dbReference type="Pfam" id="PF11866">
    <property type="entry name" value="DUF3386"/>
    <property type="match status" value="1"/>
</dbReference>
<keyword evidence="2" id="KW-1185">Reference proteome</keyword>
<accession>A0A9P1KDK9</accession>
<name>A0A9P1KDK9_9CYAN</name>
<dbReference type="Proteomes" id="UP000032946">
    <property type="component" value="Chromosome"/>
</dbReference>
<evidence type="ECO:0008006" key="3">
    <source>
        <dbReference type="Google" id="ProtNLM"/>
    </source>
</evidence>